<dbReference type="Pfam" id="PF00561">
    <property type="entry name" value="Abhydrolase_1"/>
    <property type="match status" value="1"/>
</dbReference>
<accession>A0ABT6Q7W1</accession>
<keyword evidence="1 3" id="KW-0378">Hydrolase</keyword>
<gene>
    <name evidence="3" type="ORF">QJV33_06800</name>
</gene>
<keyword evidence="4" id="KW-1185">Reference proteome</keyword>
<evidence type="ECO:0000256" key="1">
    <source>
        <dbReference type="ARBA" id="ARBA00022801"/>
    </source>
</evidence>
<reference evidence="3" key="1">
    <citation type="submission" date="2023-05" db="EMBL/GenBank/DDBJ databases">
        <title>Whole genome sequence of Commensalibacter sp.</title>
        <authorList>
            <person name="Charoenyingcharoen P."/>
            <person name="Yukphan P."/>
        </authorList>
    </citation>
    <scope>NUCLEOTIDE SEQUENCE</scope>
    <source>
        <strain evidence="3">TBRC 10068</strain>
    </source>
</reference>
<dbReference type="SUPFAM" id="SSF53474">
    <property type="entry name" value="alpha/beta-Hydrolases"/>
    <property type="match status" value="1"/>
</dbReference>
<protein>
    <submittedName>
        <fullName evidence="3">Alpha/beta hydrolase</fullName>
    </submittedName>
</protein>
<dbReference type="PRINTS" id="PR00412">
    <property type="entry name" value="EPOXHYDRLASE"/>
</dbReference>
<sequence>MEYIHYPVYYNYIELNKVRVFYREAGRKNSPTLLLLHGFPSSSHQFRELIPLLAQHFHIIAPDFPGFGFTEVDSSLDYTYSFDSLSQTLIGFVDALHIDRYIMYVFDYGAPVGLRMVLGQPDRLQGLISQNGNAYIEGLGSAWDPIRLYWEQPTLQNRQNLKDSLLNLTATRWQYTHGVENIEQIAPETYFLDTALFQRAGNKEIQLDLFLDYVNNLKLYPQFQEYFRKYQPKSLIIWGKNDPFFIPDGAHAFKRDNPNAIVELLDSGHFALETHVAHIANAICDMFVE</sequence>
<dbReference type="GO" id="GO:0016787">
    <property type="term" value="F:hydrolase activity"/>
    <property type="evidence" value="ECO:0007669"/>
    <property type="project" value="UniProtKB-KW"/>
</dbReference>
<dbReference type="InterPro" id="IPR029058">
    <property type="entry name" value="AB_hydrolase_fold"/>
</dbReference>
<dbReference type="InterPro" id="IPR051340">
    <property type="entry name" value="Haloalkane_dehalogenase"/>
</dbReference>
<evidence type="ECO:0000259" key="2">
    <source>
        <dbReference type="Pfam" id="PF00561"/>
    </source>
</evidence>
<dbReference type="EMBL" id="JASBAN010000001">
    <property type="protein sequence ID" value="MDI2112991.1"/>
    <property type="molecule type" value="Genomic_DNA"/>
</dbReference>
<dbReference type="PRINTS" id="PR00111">
    <property type="entry name" value="ABHYDROLASE"/>
</dbReference>
<feature type="domain" description="AB hydrolase-1" evidence="2">
    <location>
        <begin position="31"/>
        <end position="275"/>
    </location>
</feature>
<dbReference type="InterPro" id="IPR000073">
    <property type="entry name" value="AB_hydrolase_1"/>
</dbReference>
<evidence type="ECO:0000313" key="4">
    <source>
        <dbReference type="Proteomes" id="UP001431775"/>
    </source>
</evidence>
<proteinExistence type="predicted"/>
<dbReference type="PANTHER" id="PTHR42977:SF3">
    <property type="entry name" value="AB HYDROLASE-1 DOMAIN-CONTAINING PROTEIN"/>
    <property type="match status" value="1"/>
</dbReference>
<comment type="caution">
    <text evidence="3">The sequence shown here is derived from an EMBL/GenBank/DDBJ whole genome shotgun (WGS) entry which is preliminary data.</text>
</comment>
<dbReference type="RefSeq" id="WP_281462613.1">
    <property type="nucleotide sequence ID" value="NZ_JASBAN010000001.1"/>
</dbReference>
<name>A0ABT6Q7W1_9PROT</name>
<dbReference type="Proteomes" id="UP001431775">
    <property type="component" value="Unassembled WGS sequence"/>
</dbReference>
<dbReference type="Gene3D" id="3.40.50.1820">
    <property type="entry name" value="alpha/beta hydrolase"/>
    <property type="match status" value="1"/>
</dbReference>
<evidence type="ECO:0000313" key="3">
    <source>
        <dbReference type="EMBL" id="MDI2112991.1"/>
    </source>
</evidence>
<dbReference type="InterPro" id="IPR000639">
    <property type="entry name" value="Epox_hydrolase-like"/>
</dbReference>
<dbReference type="PANTHER" id="PTHR42977">
    <property type="entry name" value="HYDROLASE-RELATED"/>
    <property type="match status" value="1"/>
</dbReference>
<organism evidence="3 4">
    <name type="scientific">Commensalibacter nepenthis</name>
    <dbReference type="NCBI Taxonomy" id="3043872"/>
    <lineage>
        <taxon>Bacteria</taxon>
        <taxon>Pseudomonadati</taxon>
        <taxon>Pseudomonadota</taxon>
        <taxon>Alphaproteobacteria</taxon>
        <taxon>Acetobacterales</taxon>
        <taxon>Acetobacteraceae</taxon>
    </lineage>
</organism>